<comment type="caution">
    <text evidence="2">The sequence shown here is derived from an EMBL/GenBank/DDBJ whole genome shotgun (WGS) entry which is preliminary data.</text>
</comment>
<feature type="non-terminal residue" evidence="2">
    <location>
        <position position="326"/>
    </location>
</feature>
<name>A0A9N9IVI4_9GLOM</name>
<dbReference type="InterPro" id="IPR036812">
    <property type="entry name" value="NAD(P)_OxRdtase_dom_sf"/>
</dbReference>
<dbReference type="Proteomes" id="UP000789759">
    <property type="component" value="Unassembled WGS sequence"/>
</dbReference>
<dbReference type="GO" id="GO:0005829">
    <property type="term" value="C:cytosol"/>
    <property type="evidence" value="ECO:0007669"/>
    <property type="project" value="TreeGrafter"/>
</dbReference>
<dbReference type="GO" id="GO:0045290">
    <property type="term" value="F:D-arabinose 1-dehydrogenase [NAD(P)+] activity"/>
    <property type="evidence" value="ECO:0007669"/>
    <property type="project" value="TreeGrafter"/>
</dbReference>
<dbReference type="PANTHER" id="PTHR42686">
    <property type="entry name" value="GH17980P-RELATED"/>
    <property type="match status" value="1"/>
</dbReference>
<dbReference type="AlphaFoldDB" id="A0A9N9IVI4"/>
<dbReference type="GO" id="GO:0070485">
    <property type="term" value="P:dehydro-D-arabinono-1,4-lactone biosynthetic process"/>
    <property type="evidence" value="ECO:0007669"/>
    <property type="project" value="TreeGrafter"/>
</dbReference>
<dbReference type="OrthoDB" id="5286008at2759"/>
<dbReference type="InterPro" id="IPR023210">
    <property type="entry name" value="NADP_OxRdtase_dom"/>
</dbReference>
<dbReference type="Pfam" id="PF00248">
    <property type="entry name" value="Aldo_ket_red"/>
    <property type="match status" value="1"/>
</dbReference>
<dbReference type="Gene3D" id="3.20.20.100">
    <property type="entry name" value="NADP-dependent oxidoreductase domain"/>
    <property type="match status" value="1"/>
</dbReference>
<organism evidence="2 3">
    <name type="scientific">Cetraspora pellucida</name>
    <dbReference type="NCBI Taxonomy" id="1433469"/>
    <lineage>
        <taxon>Eukaryota</taxon>
        <taxon>Fungi</taxon>
        <taxon>Fungi incertae sedis</taxon>
        <taxon>Mucoromycota</taxon>
        <taxon>Glomeromycotina</taxon>
        <taxon>Glomeromycetes</taxon>
        <taxon>Diversisporales</taxon>
        <taxon>Gigasporaceae</taxon>
        <taxon>Cetraspora</taxon>
    </lineage>
</organism>
<dbReference type="SUPFAM" id="SSF51430">
    <property type="entry name" value="NAD(P)-linked oxidoreductase"/>
    <property type="match status" value="1"/>
</dbReference>
<gene>
    <name evidence="2" type="ORF">CPELLU_LOCUS14763</name>
</gene>
<protein>
    <submittedName>
        <fullName evidence="2">22710_t:CDS:1</fullName>
    </submittedName>
</protein>
<dbReference type="PANTHER" id="PTHR42686:SF1">
    <property type="entry name" value="GH17980P-RELATED"/>
    <property type="match status" value="1"/>
</dbReference>
<evidence type="ECO:0000313" key="2">
    <source>
        <dbReference type="EMBL" id="CAG8752036.1"/>
    </source>
</evidence>
<dbReference type="EMBL" id="CAJVQA010018075">
    <property type="protein sequence ID" value="CAG8752036.1"/>
    <property type="molecule type" value="Genomic_DNA"/>
</dbReference>
<proteinExistence type="predicted"/>
<evidence type="ECO:0000313" key="3">
    <source>
        <dbReference type="Proteomes" id="UP000789759"/>
    </source>
</evidence>
<dbReference type="InterPro" id="IPR020471">
    <property type="entry name" value="AKR"/>
</dbReference>
<reference evidence="2" key="1">
    <citation type="submission" date="2021-06" db="EMBL/GenBank/DDBJ databases">
        <authorList>
            <person name="Kallberg Y."/>
            <person name="Tangrot J."/>
            <person name="Rosling A."/>
        </authorList>
    </citation>
    <scope>NUCLEOTIDE SEQUENCE</scope>
    <source>
        <strain evidence="2">FL966</strain>
    </source>
</reference>
<dbReference type="PRINTS" id="PR00069">
    <property type="entry name" value="ALDKETRDTASE"/>
</dbReference>
<sequence>MSLTSSQPVNQDKLEVSKILFGTSSFGGFFDEVGKCTPSDAVSRALELGINAFDTSPFYGNSEEILGSIFSSLNDKYPRSHYYIITKVGRYGSTKKDFDYSPKRVRESVEESCRRLRTDYLDVVYAHDVEFVDIDKVVGNDGALMELFKLKKEGKIKYVGICGYPLNVLLKIAEIQYEYNQPLDIVQSYSHYCLQNTLLSTCVPKFKNLGVKYLMNASPLCMALLTETAPPVWHPAPDKLRSIISKCVSYVKENGFNISKLAIQFSLEWDGADGTVIGLLNRKQVEEAVSWFNEVLARKSGEKNIDKMELITVREFQKMLGDWLNW</sequence>
<accession>A0A9N9IVI4</accession>
<feature type="domain" description="NADP-dependent oxidoreductase" evidence="1">
    <location>
        <begin position="18"/>
        <end position="298"/>
    </location>
</feature>
<keyword evidence="3" id="KW-1185">Reference proteome</keyword>
<evidence type="ECO:0000259" key="1">
    <source>
        <dbReference type="Pfam" id="PF00248"/>
    </source>
</evidence>